<dbReference type="Gene3D" id="1.10.8.10">
    <property type="entry name" value="DNA helicase RuvA subunit, C-terminal domain"/>
    <property type="match status" value="1"/>
</dbReference>
<evidence type="ECO:0000256" key="4">
    <source>
        <dbReference type="ARBA" id="ARBA00048391"/>
    </source>
</evidence>
<protein>
    <recommendedName>
        <fullName evidence="5">Release factor glutamine methyltransferase</fullName>
        <shortName evidence="5">RF MTase</shortName>
        <ecNumber evidence="5">2.1.1.297</ecNumber>
    </recommendedName>
    <alternativeName>
        <fullName evidence="5">N5-glutamine methyltransferase PrmC</fullName>
    </alternativeName>
    <alternativeName>
        <fullName evidence="5">Protein-(glutamine-N5) MTase PrmC</fullName>
    </alternativeName>
    <alternativeName>
        <fullName evidence="5">Protein-glutamine N-methyltransferase PrmC</fullName>
    </alternativeName>
</protein>
<dbReference type="SUPFAM" id="SSF53335">
    <property type="entry name" value="S-adenosyl-L-methionine-dependent methyltransferases"/>
    <property type="match status" value="1"/>
</dbReference>
<evidence type="ECO:0000256" key="1">
    <source>
        <dbReference type="ARBA" id="ARBA00022603"/>
    </source>
</evidence>
<reference evidence="8 9" key="1">
    <citation type="journal article" date="2011" name="J. Bacteriol.">
        <title>Genome sequence of Chthoniobacter flavus Ellin428, an aerobic heterotrophic soil bacterium.</title>
        <authorList>
            <person name="Kant R."/>
            <person name="van Passel M.W."/>
            <person name="Palva A."/>
            <person name="Lucas S."/>
            <person name="Lapidus A."/>
            <person name="Glavina Del Rio T."/>
            <person name="Dalin E."/>
            <person name="Tice H."/>
            <person name="Bruce D."/>
            <person name="Goodwin L."/>
            <person name="Pitluck S."/>
            <person name="Larimer F.W."/>
            <person name="Land M.L."/>
            <person name="Hauser L."/>
            <person name="Sangwan P."/>
            <person name="de Vos W.M."/>
            <person name="Janssen P.H."/>
            <person name="Smidt H."/>
        </authorList>
    </citation>
    <scope>NUCLEOTIDE SEQUENCE [LARGE SCALE GENOMIC DNA]</scope>
    <source>
        <strain evidence="8 9">Ellin428</strain>
    </source>
</reference>
<comment type="catalytic activity">
    <reaction evidence="4 5">
        <text>L-glutaminyl-[peptide chain release factor] + S-adenosyl-L-methionine = N(5)-methyl-L-glutaminyl-[peptide chain release factor] + S-adenosyl-L-homocysteine + H(+)</text>
        <dbReference type="Rhea" id="RHEA:42896"/>
        <dbReference type="Rhea" id="RHEA-COMP:10271"/>
        <dbReference type="Rhea" id="RHEA-COMP:10272"/>
        <dbReference type="ChEBI" id="CHEBI:15378"/>
        <dbReference type="ChEBI" id="CHEBI:30011"/>
        <dbReference type="ChEBI" id="CHEBI:57856"/>
        <dbReference type="ChEBI" id="CHEBI:59789"/>
        <dbReference type="ChEBI" id="CHEBI:61891"/>
        <dbReference type="EC" id="2.1.1.297"/>
    </reaction>
</comment>
<proteinExistence type="inferred from homology"/>
<evidence type="ECO:0000259" key="7">
    <source>
        <dbReference type="Pfam" id="PF17827"/>
    </source>
</evidence>
<keyword evidence="9" id="KW-1185">Reference proteome</keyword>
<dbReference type="PANTHER" id="PTHR18895">
    <property type="entry name" value="HEMK METHYLTRANSFERASE"/>
    <property type="match status" value="1"/>
</dbReference>
<dbReference type="InterPro" id="IPR019874">
    <property type="entry name" value="RF_methyltr_PrmC"/>
</dbReference>
<sequence>MKTVLEVIQATTAYFQKSGIESPRLNIEHLLAHVLGKKRMELYLEFDRPLSEPELEPLRALVKRRAAGEPLQHLLGTAEFHGRSFLCDKRGLVPRPETEQLCELVLAGGAAKRVLDIGTGSGVIALTLATAWPEAQVEAVDLSPDALALARENAARLELAGRVQFLASDLLASVTGEYDLIVANLPYIARDEIATLTREVRHDPLSALDGGPDGLEVFRRFIPQAAQHLRGRLALEIGHDQADPLTELLAAHNFQDIRPQTDYQGKDRFIFATYG</sequence>
<evidence type="ECO:0000313" key="9">
    <source>
        <dbReference type="Proteomes" id="UP000005824"/>
    </source>
</evidence>
<dbReference type="NCBIfam" id="TIGR00536">
    <property type="entry name" value="hemK_fam"/>
    <property type="match status" value="1"/>
</dbReference>
<dbReference type="Gene3D" id="3.40.50.150">
    <property type="entry name" value="Vaccinia Virus protein VP39"/>
    <property type="match status" value="1"/>
</dbReference>
<evidence type="ECO:0000256" key="2">
    <source>
        <dbReference type="ARBA" id="ARBA00022679"/>
    </source>
</evidence>
<name>B4CY64_9BACT</name>
<feature type="binding site" evidence="5">
    <location>
        <position position="184"/>
    </location>
    <ligand>
        <name>S-adenosyl-L-methionine</name>
        <dbReference type="ChEBI" id="CHEBI:59789"/>
    </ligand>
</feature>
<dbReference type="EC" id="2.1.1.297" evidence="5"/>
<dbReference type="RefSeq" id="WP_006978831.1">
    <property type="nucleotide sequence ID" value="NZ_ABVL01000003.1"/>
</dbReference>
<dbReference type="FunCoup" id="B4CY64">
    <property type="interactions" value="470"/>
</dbReference>
<dbReference type="Pfam" id="PF17827">
    <property type="entry name" value="PrmC_N"/>
    <property type="match status" value="1"/>
</dbReference>
<gene>
    <name evidence="5" type="primary">prmC</name>
    <name evidence="8" type="ORF">CfE428DRAFT_1505</name>
</gene>
<dbReference type="InterPro" id="IPR050320">
    <property type="entry name" value="N5-glutamine_MTase"/>
</dbReference>
<feature type="domain" description="Methyltransferase small" evidence="6">
    <location>
        <begin position="110"/>
        <end position="192"/>
    </location>
</feature>
<dbReference type="HAMAP" id="MF_02126">
    <property type="entry name" value="RF_methyltr_PrmC"/>
    <property type="match status" value="1"/>
</dbReference>
<dbReference type="eggNOG" id="COG2890">
    <property type="taxonomic scope" value="Bacteria"/>
</dbReference>
<dbReference type="EMBL" id="ABVL01000003">
    <property type="protein sequence ID" value="EDY21212.1"/>
    <property type="molecule type" value="Genomic_DNA"/>
</dbReference>
<accession>B4CY64</accession>
<comment type="caution">
    <text evidence="5">Lacks conserved residue(s) required for the propagation of feature annotation.</text>
</comment>
<keyword evidence="1 5" id="KW-0489">Methyltransferase</keyword>
<keyword evidence="3 5" id="KW-0949">S-adenosyl-L-methionine</keyword>
<evidence type="ECO:0000259" key="6">
    <source>
        <dbReference type="Pfam" id="PF05175"/>
    </source>
</evidence>
<comment type="similarity">
    <text evidence="5">Belongs to the protein N5-glutamine methyltransferase family. PrmC subfamily.</text>
</comment>
<dbReference type="InParanoid" id="B4CY64"/>
<dbReference type="Proteomes" id="UP000005824">
    <property type="component" value="Unassembled WGS sequence"/>
</dbReference>
<dbReference type="GO" id="GO:0032259">
    <property type="term" value="P:methylation"/>
    <property type="evidence" value="ECO:0007669"/>
    <property type="project" value="UniProtKB-KW"/>
</dbReference>
<dbReference type="InterPro" id="IPR007848">
    <property type="entry name" value="Small_mtfrase_dom"/>
</dbReference>
<dbReference type="NCBIfam" id="TIGR03534">
    <property type="entry name" value="RF_mod_PrmC"/>
    <property type="match status" value="1"/>
</dbReference>
<dbReference type="CDD" id="cd02440">
    <property type="entry name" value="AdoMet_MTases"/>
    <property type="match status" value="1"/>
</dbReference>
<dbReference type="InterPro" id="IPR029063">
    <property type="entry name" value="SAM-dependent_MTases_sf"/>
</dbReference>
<dbReference type="PANTHER" id="PTHR18895:SF74">
    <property type="entry name" value="MTRF1L RELEASE FACTOR GLUTAMINE METHYLTRANSFERASE"/>
    <property type="match status" value="1"/>
</dbReference>
<dbReference type="GO" id="GO:0102559">
    <property type="term" value="F:peptide chain release factor N(5)-glutamine methyltransferase activity"/>
    <property type="evidence" value="ECO:0007669"/>
    <property type="project" value="UniProtKB-EC"/>
</dbReference>
<dbReference type="Pfam" id="PF05175">
    <property type="entry name" value="MTS"/>
    <property type="match status" value="1"/>
</dbReference>
<comment type="caution">
    <text evidence="8">The sequence shown here is derived from an EMBL/GenBank/DDBJ whole genome shotgun (WGS) entry which is preliminary data.</text>
</comment>
<feature type="binding site" evidence="5">
    <location>
        <position position="141"/>
    </location>
    <ligand>
        <name>S-adenosyl-L-methionine</name>
        <dbReference type="ChEBI" id="CHEBI:59789"/>
    </ligand>
</feature>
<dbReference type="STRING" id="497964.CfE428DRAFT_1505"/>
<keyword evidence="2 5" id="KW-0808">Transferase</keyword>
<organism evidence="8 9">
    <name type="scientific">Chthoniobacter flavus Ellin428</name>
    <dbReference type="NCBI Taxonomy" id="497964"/>
    <lineage>
        <taxon>Bacteria</taxon>
        <taxon>Pseudomonadati</taxon>
        <taxon>Verrucomicrobiota</taxon>
        <taxon>Spartobacteria</taxon>
        <taxon>Chthoniobacterales</taxon>
        <taxon>Chthoniobacteraceae</taxon>
        <taxon>Chthoniobacter</taxon>
    </lineage>
</organism>
<dbReference type="InterPro" id="IPR040758">
    <property type="entry name" value="PrmC_N"/>
</dbReference>
<comment type="function">
    <text evidence="5">Methylates the class 1 translation termination release factors RF1/PrfA and RF2/PrfB on the glutamine residue of the universally conserved GGQ motif.</text>
</comment>
<feature type="domain" description="Release factor glutamine methyltransferase N-terminal" evidence="7">
    <location>
        <begin position="6"/>
        <end position="76"/>
    </location>
</feature>
<dbReference type="AlphaFoldDB" id="B4CY64"/>
<dbReference type="InterPro" id="IPR004556">
    <property type="entry name" value="HemK-like"/>
</dbReference>
<feature type="binding site" evidence="5">
    <location>
        <begin position="118"/>
        <end position="122"/>
    </location>
    <ligand>
        <name>S-adenosyl-L-methionine</name>
        <dbReference type="ChEBI" id="CHEBI:59789"/>
    </ligand>
</feature>
<evidence type="ECO:0000256" key="5">
    <source>
        <dbReference type="HAMAP-Rule" id="MF_02126"/>
    </source>
</evidence>
<evidence type="ECO:0000313" key="8">
    <source>
        <dbReference type="EMBL" id="EDY21212.1"/>
    </source>
</evidence>
<evidence type="ECO:0000256" key="3">
    <source>
        <dbReference type="ARBA" id="ARBA00022691"/>
    </source>
</evidence>